<evidence type="ECO:0000256" key="2">
    <source>
        <dbReference type="ARBA" id="ARBA00009773"/>
    </source>
</evidence>
<evidence type="ECO:0000256" key="6">
    <source>
        <dbReference type="SAM" id="MobiDB-lite"/>
    </source>
</evidence>
<sequence>MRPDSATPSPSPSAGNPPAGGVADAPQPWRPPPVHWGVRLASYLLMGFALLIIMLNGLLVGLLAACVGYTFTQFLVRKLADASRQPLSLNVAPPRWIEYLAVTIVLVVPIVLVTLGLIHSQGYLLNAPQQYRDILESMAKTLLDLRSKLPPELANVLPDGAQELQQRAAEYLGTKAGTIANMGRSWLAGLLYVFVGLLIGSLAAVRHGRLSHAPLAYQLQLRVQRFGDAFRQIVAAQFWIALFNTVLTAVFLLGILPLLDMRLPYSGALIMLTFFGGLIPIVGNLVCNAVITTVGLSVSPLTAVACLAFLVLIHKAEYLINAKVVGAKTHMGVWELLSVMFVAEAIFGPAGLVAAPLFYAYLKKELFAARLI</sequence>
<name>A0ABR6RCU2_9BURK</name>
<keyword evidence="3 7" id="KW-0812">Transmembrane</keyword>
<evidence type="ECO:0000256" key="3">
    <source>
        <dbReference type="ARBA" id="ARBA00022692"/>
    </source>
</evidence>
<dbReference type="Pfam" id="PF01594">
    <property type="entry name" value="AI-2E_transport"/>
    <property type="match status" value="1"/>
</dbReference>
<dbReference type="EMBL" id="JACHKZ010000004">
    <property type="protein sequence ID" value="MBB6576960.1"/>
    <property type="molecule type" value="Genomic_DNA"/>
</dbReference>
<feature type="transmembrane region" description="Helical" evidence="7">
    <location>
        <begin position="294"/>
        <end position="316"/>
    </location>
</feature>
<dbReference type="Proteomes" id="UP000562492">
    <property type="component" value="Unassembled WGS sequence"/>
</dbReference>
<feature type="transmembrane region" description="Helical" evidence="7">
    <location>
        <begin position="265"/>
        <end position="287"/>
    </location>
</feature>
<evidence type="ECO:0000313" key="8">
    <source>
        <dbReference type="EMBL" id="MBB6576960.1"/>
    </source>
</evidence>
<proteinExistence type="inferred from homology"/>
<reference evidence="8 9" key="1">
    <citation type="submission" date="2020-08" db="EMBL/GenBank/DDBJ databases">
        <title>Functional genomics of gut bacteria from endangered species of beetles.</title>
        <authorList>
            <person name="Carlos-Shanley C."/>
        </authorList>
    </citation>
    <scope>NUCLEOTIDE SEQUENCE [LARGE SCALE GENOMIC DNA]</scope>
    <source>
        <strain evidence="8 9">S00124</strain>
    </source>
</reference>
<evidence type="ECO:0000256" key="7">
    <source>
        <dbReference type="SAM" id="Phobius"/>
    </source>
</evidence>
<feature type="transmembrane region" description="Helical" evidence="7">
    <location>
        <begin position="43"/>
        <end position="76"/>
    </location>
</feature>
<evidence type="ECO:0000256" key="5">
    <source>
        <dbReference type="ARBA" id="ARBA00023136"/>
    </source>
</evidence>
<accession>A0ABR6RCU2</accession>
<keyword evidence="5 7" id="KW-0472">Membrane</keyword>
<evidence type="ECO:0000313" key="9">
    <source>
        <dbReference type="Proteomes" id="UP000562492"/>
    </source>
</evidence>
<dbReference type="InterPro" id="IPR002549">
    <property type="entry name" value="AI-2E-like"/>
</dbReference>
<dbReference type="RefSeq" id="WP_184705942.1">
    <property type="nucleotide sequence ID" value="NZ_JACHKZ010000004.1"/>
</dbReference>
<gene>
    <name evidence="8" type="ORF">HNP33_001010</name>
</gene>
<feature type="compositionally biased region" description="Low complexity" evidence="6">
    <location>
        <begin position="1"/>
        <end position="23"/>
    </location>
</feature>
<comment type="similarity">
    <text evidence="2">Belongs to the autoinducer-2 exporter (AI-2E) (TC 2.A.86) family.</text>
</comment>
<evidence type="ECO:0000256" key="4">
    <source>
        <dbReference type="ARBA" id="ARBA00022989"/>
    </source>
</evidence>
<protein>
    <submittedName>
        <fullName evidence="8">PurR-regulated permease PerM</fullName>
    </submittedName>
</protein>
<organism evidence="8 9">
    <name type="scientific">Comamonas odontotermitis</name>
    <dbReference type="NCBI Taxonomy" id="379895"/>
    <lineage>
        <taxon>Bacteria</taxon>
        <taxon>Pseudomonadati</taxon>
        <taxon>Pseudomonadota</taxon>
        <taxon>Betaproteobacteria</taxon>
        <taxon>Burkholderiales</taxon>
        <taxon>Comamonadaceae</taxon>
        <taxon>Comamonas</taxon>
    </lineage>
</organism>
<comment type="subcellular location">
    <subcellularLocation>
        <location evidence="1">Membrane</location>
        <topology evidence="1">Multi-pass membrane protein</topology>
    </subcellularLocation>
</comment>
<feature type="region of interest" description="Disordered" evidence="6">
    <location>
        <begin position="1"/>
        <end position="26"/>
    </location>
</feature>
<evidence type="ECO:0000256" key="1">
    <source>
        <dbReference type="ARBA" id="ARBA00004141"/>
    </source>
</evidence>
<comment type="caution">
    <text evidence="8">The sequence shown here is derived from an EMBL/GenBank/DDBJ whole genome shotgun (WGS) entry which is preliminary data.</text>
</comment>
<keyword evidence="4 7" id="KW-1133">Transmembrane helix</keyword>
<keyword evidence="9" id="KW-1185">Reference proteome</keyword>
<feature type="transmembrane region" description="Helical" evidence="7">
    <location>
        <begin position="186"/>
        <end position="205"/>
    </location>
</feature>
<feature type="transmembrane region" description="Helical" evidence="7">
    <location>
        <begin position="336"/>
        <end position="362"/>
    </location>
</feature>
<feature type="transmembrane region" description="Helical" evidence="7">
    <location>
        <begin position="238"/>
        <end position="259"/>
    </location>
</feature>
<feature type="transmembrane region" description="Helical" evidence="7">
    <location>
        <begin position="96"/>
        <end position="118"/>
    </location>
</feature>